<protein>
    <submittedName>
        <fullName evidence="1">Uncharacterized protein</fullName>
    </submittedName>
</protein>
<gene>
    <name evidence="1" type="ORF">GLAREA_12699</name>
</gene>
<organism evidence="1 2">
    <name type="scientific">Glarea lozoyensis (strain ATCC 20868 / MF5171)</name>
    <dbReference type="NCBI Taxonomy" id="1116229"/>
    <lineage>
        <taxon>Eukaryota</taxon>
        <taxon>Fungi</taxon>
        <taxon>Dikarya</taxon>
        <taxon>Ascomycota</taxon>
        <taxon>Pezizomycotina</taxon>
        <taxon>Leotiomycetes</taxon>
        <taxon>Helotiales</taxon>
        <taxon>Helotiaceae</taxon>
        <taxon>Glarea</taxon>
    </lineage>
</organism>
<dbReference type="RefSeq" id="XP_008081671.1">
    <property type="nucleotide sequence ID" value="XM_008083480.1"/>
</dbReference>
<sequence>MVRPIAAPLYKEQVAEALTGVWDDEINDCHQTYTIDLDCDRPGILDAGNAIRNFARNQEQLVNHFVHEPRPSVYLS</sequence>
<dbReference type="KEGG" id="glz:GLAREA_12699"/>
<evidence type="ECO:0000313" key="1">
    <source>
        <dbReference type="EMBL" id="EPE31396.1"/>
    </source>
</evidence>
<dbReference type="EMBL" id="KE145362">
    <property type="protein sequence ID" value="EPE31396.1"/>
    <property type="molecule type" value="Genomic_DNA"/>
</dbReference>
<name>S3DHA0_GLAL2</name>
<keyword evidence="2" id="KW-1185">Reference proteome</keyword>
<evidence type="ECO:0000313" key="2">
    <source>
        <dbReference type="Proteomes" id="UP000016922"/>
    </source>
</evidence>
<dbReference type="GeneID" id="19471739"/>
<accession>S3DHA0</accession>
<reference evidence="1 2" key="1">
    <citation type="journal article" date="2013" name="BMC Genomics">
        <title>Genomics-driven discovery of the pneumocandin biosynthetic gene cluster in the fungus Glarea lozoyensis.</title>
        <authorList>
            <person name="Chen L."/>
            <person name="Yue Q."/>
            <person name="Zhang X."/>
            <person name="Xiang M."/>
            <person name="Wang C."/>
            <person name="Li S."/>
            <person name="Che Y."/>
            <person name="Ortiz-Lopez F.J."/>
            <person name="Bills G.F."/>
            <person name="Liu X."/>
            <person name="An Z."/>
        </authorList>
    </citation>
    <scope>NUCLEOTIDE SEQUENCE [LARGE SCALE GENOMIC DNA]</scope>
    <source>
        <strain evidence="2">ATCC 20868 / MF5171</strain>
    </source>
</reference>
<dbReference type="HOGENOM" id="CLU_2654707_0_0_1"/>
<dbReference type="Proteomes" id="UP000016922">
    <property type="component" value="Unassembled WGS sequence"/>
</dbReference>
<dbReference type="AlphaFoldDB" id="S3DHA0"/>
<proteinExistence type="predicted"/>